<evidence type="ECO:0000313" key="3">
    <source>
        <dbReference type="Proteomes" id="UP000313645"/>
    </source>
</evidence>
<protein>
    <submittedName>
        <fullName evidence="2">SIS domain-containing protein</fullName>
    </submittedName>
</protein>
<dbReference type="RefSeq" id="WP_131481531.1">
    <property type="nucleotide sequence ID" value="NZ_SJDL01000012.1"/>
</dbReference>
<organism evidence="2 3">
    <name type="scientific">Marinobacter halodurans</name>
    <dbReference type="NCBI Taxonomy" id="2528979"/>
    <lineage>
        <taxon>Bacteria</taxon>
        <taxon>Pseudomonadati</taxon>
        <taxon>Pseudomonadota</taxon>
        <taxon>Gammaproteobacteria</taxon>
        <taxon>Pseudomonadales</taxon>
        <taxon>Marinobacteraceae</taxon>
        <taxon>Marinobacter</taxon>
    </lineage>
</organism>
<keyword evidence="3" id="KW-1185">Reference proteome</keyword>
<dbReference type="Gene3D" id="3.40.50.10490">
    <property type="entry name" value="Glucose-6-phosphate isomerase like protein, domain 1"/>
    <property type="match status" value="1"/>
</dbReference>
<evidence type="ECO:0000313" key="2">
    <source>
        <dbReference type="EMBL" id="TBW56266.1"/>
    </source>
</evidence>
<dbReference type="PANTHER" id="PTHR30390">
    <property type="entry name" value="SEDOHEPTULOSE 7-PHOSPHATE ISOMERASE / DNAA INITIATOR-ASSOCIATING FACTOR FOR REPLICATION INITIATION"/>
    <property type="match status" value="1"/>
</dbReference>
<gene>
    <name evidence="2" type="ORF">EZI54_10000</name>
</gene>
<dbReference type="Proteomes" id="UP000313645">
    <property type="component" value="Unassembled WGS sequence"/>
</dbReference>
<dbReference type="PROSITE" id="PS51464">
    <property type="entry name" value="SIS"/>
    <property type="match status" value="1"/>
</dbReference>
<name>A0ABY1ZLB9_9GAMM</name>
<dbReference type="InterPro" id="IPR050099">
    <property type="entry name" value="SIS_GmhA/DiaA_subfam"/>
</dbReference>
<dbReference type="InterPro" id="IPR001347">
    <property type="entry name" value="SIS_dom"/>
</dbReference>
<dbReference type="CDD" id="cd05006">
    <property type="entry name" value="SIS_GmhA"/>
    <property type="match status" value="1"/>
</dbReference>
<dbReference type="PANTHER" id="PTHR30390:SF6">
    <property type="entry name" value="DNAA INITIATOR-ASSOCIATING PROTEIN DIAA"/>
    <property type="match status" value="1"/>
</dbReference>
<dbReference type="EMBL" id="SJDL01000012">
    <property type="protein sequence ID" value="TBW56266.1"/>
    <property type="molecule type" value="Genomic_DNA"/>
</dbReference>
<comment type="caution">
    <text evidence="2">The sequence shown here is derived from an EMBL/GenBank/DDBJ whole genome shotgun (WGS) entry which is preliminary data.</text>
</comment>
<dbReference type="InterPro" id="IPR046348">
    <property type="entry name" value="SIS_dom_sf"/>
</dbReference>
<dbReference type="InterPro" id="IPR035461">
    <property type="entry name" value="GmhA/DiaA"/>
</dbReference>
<sequence>MTEQSADSLINAMFAEHMENAAHAAAEVGPALDAVADTLVASLLTDAKILMCANGAANCLTQYFCTNLLNRFDQDRPALPAINLGADATTFSAICRDNRFNETFSRQVRALGKDGDTLFVLVDDGHKANLIQAIQAAHDRGMKVVVLSAREKTDVTSLLHPDDHELALHDLGNAQAIGVFVLIMNALCALVDQKIFGG</sequence>
<proteinExistence type="predicted"/>
<reference evidence="2 3" key="1">
    <citation type="submission" date="2019-02" db="EMBL/GenBank/DDBJ databases">
        <title>Marinobacter halodurans sp. nov., a marine bacterium isolated from sea tidal flat.</title>
        <authorList>
            <person name="Yoo Y."/>
            <person name="Lee D.W."/>
            <person name="Kim B.S."/>
            <person name="Kim J.-J."/>
        </authorList>
    </citation>
    <scope>NUCLEOTIDE SEQUENCE [LARGE SCALE GENOMIC DNA]</scope>
    <source>
        <strain evidence="2 3">YJ-S3-2</strain>
    </source>
</reference>
<evidence type="ECO:0000259" key="1">
    <source>
        <dbReference type="PROSITE" id="PS51464"/>
    </source>
</evidence>
<dbReference type="Pfam" id="PF13580">
    <property type="entry name" value="SIS_2"/>
    <property type="match status" value="1"/>
</dbReference>
<accession>A0ABY1ZLB9</accession>
<dbReference type="SUPFAM" id="SSF53697">
    <property type="entry name" value="SIS domain"/>
    <property type="match status" value="1"/>
</dbReference>
<feature type="domain" description="SIS" evidence="1">
    <location>
        <begin position="39"/>
        <end position="198"/>
    </location>
</feature>